<dbReference type="PANTHER" id="PTHR35718:SF1">
    <property type="entry name" value="EXPRESSED PROTEIN"/>
    <property type="match status" value="1"/>
</dbReference>
<feature type="chain" id="PRO_5027603930" evidence="1">
    <location>
        <begin position="23"/>
        <end position="116"/>
    </location>
</feature>
<evidence type="ECO:0000313" key="2">
    <source>
        <dbReference type="EMBL" id="MBA4636623.1"/>
    </source>
</evidence>
<dbReference type="PANTHER" id="PTHR35718">
    <property type="entry name" value="EXPRESSED PROTEIN"/>
    <property type="match status" value="1"/>
</dbReference>
<dbReference type="EMBL" id="GISG01101255">
    <property type="protein sequence ID" value="MBA4636623.1"/>
    <property type="molecule type" value="Transcribed_RNA"/>
</dbReference>
<evidence type="ECO:0000256" key="1">
    <source>
        <dbReference type="SAM" id="SignalP"/>
    </source>
</evidence>
<protein>
    <submittedName>
        <fullName evidence="2">Uncharacterized protein</fullName>
    </submittedName>
</protein>
<name>A0A7C9DBN4_OPUST</name>
<dbReference type="AlphaFoldDB" id="A0A7C9DBN4"/>
<proteinExistence type="predicted"/>
<organism evidence="2">
    <name type="scientific">Opuntia streptacantha</name>
    <name type="common">Prickly pear cactus</name>
    <name type="synonym">Opuntia cardona</name>
    <dbReference type="NCBI Taxonomy" id="393608"/>
    <lineage>
        <taxon>Eukaryota</taxon>
        <taxon>Viridiplantae</taxon>
        <taxon>Streptophyta</taxon>
        <taxon>Embryophyta</taxon>
        <taxon>Tracheophyta</taxon>
        <taxon>Spermatophyta</taxon>
        <taxon>Magnoliopsida</taxon>
        <taxon>eudicotyledons</taxon>
        <taxon>Gunneridae</taxon>
        <taxon>Pentapetalae</taxon>
        <taxon>Caryophyllales</taxon>
        <taxon>Cactineae</taxon>
        <taxon>Cactaceae</taxon>
        <taxon>Opuntioideae</taxon>
        <taxon>Opuntia</taxon>
    </lineage>
</organism>
<keyword evidence="1" id="KW-0732">Signal</keyword>
<sequence>MTLRAGFFFLLLSLPLLSTVMAQDRAPHGLASQNPVAFSPSAYDFFHPNARQNVCTTSECSPLPLIAQLQETKSREATVTTTPEMSLFSKGARATTGPILRVLTLIWLVMSAYYVT</sequence>
<reference evidence="2" key="2">
    <citation type="submission" date="2020-07" db="EMBL/GenBank/DDBJ databases">
        <authorList>
            <person name="Vera ALvarez R."/>
            <person name="Arias-Moreno D.M."/>
            <person name="Jimenez-Jacinto V."/>
            <person name="Jimenez-Bremont J.F."/>
            <person name="Swaminathan K."/>
            <person name="Moose S.P."/>
            <person name="Guerrero-Gonzalez M.L."/>
            <person name="Marino-Ramirez L."/>
            <person name="Landsman D."/>
            <person name="Rodriguez-Kessler M."/>
            <person name="Delgado-Sanchez P."/>
        </authorList>
    </citation>
    <scope>NUCLEOTIDE SEQUENCE</scope>
    <source>
        <tissue evidence="2">Cladode</tissue>
    </source>
</reference>
<feature type="signal peptide" evidence="1">
    <location>
        <begin position="1"/>
        <end position="22"/>
    </location>
</feature>
<reference evidence="2" key="1">
    <citation type="journal article" date="2013" name="J. Plant Res.">
        <title>Effect of fungi and light on seed germination of three Opuntia species from semiarid lands of central Mexico.</title>
        <authorList>
            <person name="Delgado-Sanchez P."/>
            <person name="Jimenez-Bremont J.F."/>
            <person name="Guerrero-Gonzalez Mde L."/>
            <person name="Flores J."/>
        </authorList>
    </citation>
    <scope>NUCLEOTIDE SEQUENCE</scope>
    <source>
        <tissue evidence="2">Cladode</tissue>
    </source>
</reference>
<accession>A0A7C9DBN4</accession>